<proteinExistence type="predicted"/>
<name>A0A645E3C6_9ZZZZ</name>
<comment type="caution">
    <text evidence="1">The sequence shown here is derived from an EMBL/GenBank/DDBJ whole genome shotgun (WGS) entry which is preliminary data.</text>
</comment>
<protein>
    <submittedName>
        <fullName evidence="1">Uncharacterized protein</fullName>
    </submittedName>
</protein>
<dbReference type="AlphaFoldDB" id="A0A645E3C6"/>
<gene>
    <name evidence="1" type="ORF">SDC9_143054</name>
</gene>
<reference evidence="1" key="1">
    <citation type="submission" date="2019-08" db="EMBL/GenBank/DDBJ databases">
        <authorList>
            <person name="Kucharzyk K."/>
            <person name="Murdoch R.W."/>
            <person name="Higgins S."/>
            <person name="Loffler F."/>
        </authorList>
    </citation>
    <scope>NUCLEOTIDE SEQUENCE</scope>
</reference>
<dbReference type="EMBL" id="VSSQ01042332">
    <property type="protein sequence ID" value="MPM95898.1"/>
    <property type="molecule type" value="Genomic_DNA"/>
</dbReference>
<sequence length="183" mass="19364">MLPCVGAQSAVHLVPGSGQIGAAGTLEDAAPSDGAAHDPIRRDIARDGRLGQPVLTGDNDGPVMTVLQHLRNCHAVGGLLCQVNKQIEGARHGVGIAGPDRYGFLQRAGDMRSGGVERVNMLLVRVYQGNVVTGLGQKRAQGRAQRACPRQSDPFDHYESPLLMNWQDGAGCPGLGRRVACHF</sequence>
<accession>A0A645E3C6</accession>
<organism evidence="1">
    <name type="scientific">bioreactor metagenome</name>
    <dbReference type="NCBI Taxonomy" id="1076179"/>
    <lineage>
        <taxon>unclassified sequences</taxon>
        <taxon>metagenomes</taxon>
        <taxon>ecological metagenomes</taxon>
    </lineage>
</organism>
<evidence type="ECO:0000313" key="1">
    <source>
        <dbReference type="EMBL" id="MPM95898.1"/>
    </source>
</evidence>